<dbReference type="PRINTS" id="PR00598">
    <property type="entry name" value="HTHMARR"/>
</dbReference>
<evidence type="ECO:0000256" key="2">
    <source>
        <dbReference type="ARBA" id="ARBA00023125"/>
    </source>
</evidence>
<keyword evidence="6" id="KW-1185">Reference proteome</keyword>
<dbReference type="SUPFAM" id="SSF46785">
    <property type="entry name" value="Winged helix' DNA-binding domain"/>
    <property type="match status" value="1"/>
</dbReference>
<evidence type="ECO:0000256" key="1">
    <source>
        <dbReference type="ARBA" id="ARBA00023015"/>
    </source>
</evidence>
<feature type="domain" description="HTH marR-type" evidence="4">
    <location>
        <begin position="4"/>
        <end position="136"/>
    </location>
</feature>
<dbReference type="PANTHER" id="PTHR42756">
    <property type="entry name" value="TRANSCRIPTIONAL REGULATOR, MARR"/>
    <property type="match status" value="1"/>
</dbReference>
<dbReference type="Gene3D" id="1.10.10.10">
    <property type="entry name" value="Winged helix-like DNA-binding domain superfamily/Winged helix DNA-binding domain"/>
    <property type="match status" value="1"/>
</dbReference>
<evidence type="ECO:0000256" key="3">
    <source>
        <dbReference type="ARBA" id="ARBA00023163"/>
    </source>
</evidence>
<evidence type="ECO:0000313" key="5">
    <source>
        <dbReference type="EMBL" id="QEK52940.1"/>
    </source>
</evidence>
<dbReference type="RefSeq" id="WP_149075611.1">
    <property type="nucleotide sequence ID" value="NZ_CP043329.1"/>
</dbReference>
<dbReference type="PROSITE" id="PS50995">
    <property type="entry name" value="HTH_MARR_2"/>
    <property type="match status" value="1"/>
</dbReference>
<dbReference type="EMBL" id="CP043329">
    <property type="protein sequence ID" value="QEK52940.1"/>
    <property type="molecule type" value="Genomic_DNA"/>
</dbReference>
<sequence length="157" mass="18685">MKFEEPIAHQLIQVTKKYLSEFSKIAGYIPMERYHYVLLILSETEELYTQKELAEILQVDKSFMVTMIDYLSDNDFVTREADQHDRRKHLIKLTDKAKKLVPEIHHIFKNLNEKAFKNVSKENIGRFFDVLAQMQQNLTTENTHELILDFKKLKHTT</sequence>
<organism evidence="5 6">
    <name type="scientific">Pedobacter aquae</name>
    <dbReference type="NCBI Taxonomy" id="2605747"/>
    <lineage>
        <taxon>Bacteria</taxon>
        <taxon>Pseudomonadati</taxon>
        <taxon>Bacteroidota</taxon>
        <taxon>Sphingobacteriia</taxon>
        <taxon>Sphingobacteriales</taxon>
        <taxon>Sphingobacteriaceae</taxon>
        <taxon>Pedobacter</taxon>
    </lineage>
</organism>
<dbReference type="Proteomes" id="UP000323653">
    <property type="component" value="Chromosome"/>
</dbReference>
<reference evidence="5 6" key="1">
    <citation type="submission" date="2019-08" db="EMBL/GenBank/DDBJ databases">
        <title>Pedobacter sp. nov., isolated from Han river, South Korea.</title>
        <authorList>
            <person name="Lee D.-H."/>
            <person name="Kim Y.-S."/>
            <person name="Hwang E.-M."/>
            <person name="Le Tran T.C."/>
            <person name="Cha C.-J."/>
        </authorList>
    </citation>
    <scope>NUCLEOTIDE SEQUENCE [LARGE SCALE GENOMIC DNA]</scope>
    <source>
        <strain evidence="5 6">CJ43</strain>
    </source>
</reference>
<dbReference type="InterPro" id="IPR000835">
    <property type="entry name" value="HTH_MarR-typ"/>
</dbReference>
<proteinExistence type="predicted"/>
<dbReference type="AlphaFoldDB" id="A0A5C0VNQ5"/>
<evidence type="ECO:0000313" key="6">
    <source>
        <dbReference type="Proteomes" id="UP000323653"/>
    </source>
</evidence>
<dbReference type="PANTHER" id="PTHR42756:SF1">
    <property type="entry name" value="TRANSCRIPTIONAL REPRESSOR OF EMRAB OPERON"/>
    <property type="match status" value="1"/>
</dbReference>
<protein>
    <submittedName>
        <fullName evidence="5">MarR family transcriptional regulator</fullName>
    </submittedName>
</protein>
<name>A0A5C0VNQ5_9SPHI</name>
<keyword evidence="2" id="KW-0238">DNA-binding</keyword>
<dbReference type="InterPro" id="IPR036388">
    <property type="entry name" value="WH-like_DNA-bd_sf"/>
</dbReference>
<dbReference type="InterPro" id="IPR036390">
    <property type="entry name" value="WH_DNA-bd_sf"/>
</dbReference>
<dbReference type="GO" id="GO:0003677">
    <property type="term" value="F:DNA binding"/>
    <property type="evidence" value="ECO:0007669"/>
    <property type="project" value="UniProtKB-KW"/>
</dbReference>
<dbReference type="GO" id="GO:0003700">
    <property type="term" value="F:DNA-binding transcription factor activity"/>
    <property type="evidence" value="ECO:0007669"/>
    <property type="project" value="InterPro"/>
</dbReference>
<keyword evidence="1" id="KW-0805">Transcription regulation</keyword>
<gene>
    <name evidence="5" type="ORF">FYC62_15610</name>
</gene>
<dbReference type="Pfam" id="PF01047">
    <property type="entry name" value="MarR"/>
    <property type="match status" value="1"/>
</dbReference>
<accession>A0A5C0VNQ5</accession>
<evidence type="ECO:0000259" key="4">
    <source>
        <dbReference type="PROSITE" id="PS50995"/>
    </source>
</evidence>
<keyword evidence="3" id="KW-0804">Transcription</keyword>
<dbReference type="KEGG" id="pej:FYC62_15610"/>
<dbReference type="SMART" id="SM00347">
    <property type="entry name" value="HTH_MARR"/>
    <property type="match status" value="1"/>
</dbReference>